<dbReference type="InterPro" id="IPR003598">
    <property type="entry name" value="Ig_sub2"/>
</dbReference>
<dbReference type="PROSITE" id="PS00109">
    <property type="entry name" value="PROTEIN_KINASE_TYR"/>
    <property type="match status" value="1"/>
</dbReference>
<dbReference type="InterPro" id="IPR050122">
    <property type="entry name" value="RTK"/>
</dbReference>
<evidence type="ECO:0000256" key="8">
    <source>
        <dbReference type="ARBA" id="ARBA00023319"/>
    </source>
</evidence>
<evidence type="ECO:0000256" key="12">
    <source>
        <dbReference type="PIRSR" id="PIRSR000615-3"/>
    </source>
</evidence>
<keyword evidence="2 16" id="KW-0812">Transmembrane</keyword>
<dbReference type="PROSITE" id="PS50835">
    <property type="entry name" value="IG_LIKE"/>
    <property type="match status" value="4"/>
</dbReference>
<gene>
    <name evidence="20" type="primary">Dsim\GD22428</name>
    <name evidence="20" type="ORF">Dsimw501_GD22428</name>
</gene>
<dbReference type="InterPro" id="IPR011009">
    <property type="entry name" value="Kinase-like_dom_sf"/>
</dbReference>
<reference evidence="20 21" key="1">
    <citation type="journal article" date="2013" name="Genome Res.">
        <title>A second-generation assembly of the Drosophila simulans genome provides new insights into patterns of lineage-specific divergence.</title>
        <authorList>
            <person name="Hu T.T."/>
            <person name="Eisen M.B."/>
            <person name="Thornton K.R."/>
            <person name="Andolfatto P."/>
        </authorList>
    </citation>
    <scope>NUCLEOTIDE SEQUENCE [LARGE SCALE GENOMIC DNA]</scope>
    <source>
        <strain evidence="21">w501</strain>
    </source>
</reference>
<keyword evidence="4 16" id="KW-0472">Membrane</keyword>
<comment type="subcellular location">
    <subcellularLocation>
        <location evidence="1">Membrane</location>
        <topology evidence="1">Single-pass membrane protein</topology>
    </subcellularLocation>
</comment>
<dbReference type="GO" id="GO:0046872">
    <property type="term" value="F:metal ion binding"/>
    <property type="evidence" value="ECO:0007669"/>
    <property type="project" value="UniProtKB-KW"/>
</dbReference>
<dbReference type="Pfam" id="PF07679">
    <property type="entry name" value="I-set"/>
    <property type="match status" value="2"/>
</dbReference>
<evidence type="ECO:0000313" key="21">
    <source>
        <dbReference type="Proteomes" id="UP000035880"/>
    </source>
</evidence>
<dbReference type="EC" id="2.7.10.-" evidence="20"/>
<dbReference type="Gene3D" id="3.30.200.20">
    <property type="entry name" value="Phosphorylase Kinase, domain 1"/>
    <property type="match status" value="1"/>
</dbReference>
<dbReference type="PANTHER" id="PTHR24416:SF600">
    <property type="entry name" value="PDGF- AND VEGF-RECEPTOR RELATED, ISOFORM J"/>
    <property type="match status" value="1"/>
</dbReference>
<dbReference type="InterPro" id="IPR000719">
    <property type="entry name" value="Prot_kinase_dom"/>
</dbReference>
<evidence type="ECO:0000256" key="11">
    <source>
        <dbReference type="PIRSR" id="PIRSR000615-2"/>
    </source>
</evidence>
<evidence type="ECO:0000256" key="2">
    <source>
        <dbReference type="ARBA" id="ARBA00022692"/>
    </source>
</evidence>
<dbReference type="FunFam" id="3.30.200.20:FF:000384">
    <property type="entry name" value="Receptor protein-tyrosine kinase"/>
    <property type="match status" value="1"/>
</dbReference>
<dbReference type="PIRSF" id="PIRSF000615">
    <property type="entry name" value="TyrPK_CSF1-R"/>
    <property type="match status" value="1"/>
</dbReference>
<feature type="binding site" evidence="12">
    <location>
        <position position="1099"/>
    </location>
    <ligand>
        <name>Mg(2+)</name>
        <dbReference type="ChEBI" id="CHEBI:18420"/>
    </ligand>
</feature>
<evidence type="ECO:0000256" key="15">
    <source>
        <dbReference type="SAM" id="MobiDB-lite"/>
    </source>
</evidence>
<keyword evidence="11 14" id="KW-0547">Nucleotide-binding</keyword>
<accession>A0A0J9QYH2</accession>
<proteinExistence type="predicted"/>
<feature type="region of interest" description="Disordered" evidence="15">
    <location>
        <begin position="994"/>
        <end position="1020"/>
    </location>
</feature>
<dbReference type="InterPro" id="IPR013783">
    <property type="entry name" value="Ig-like_fold"/>
</dbReference>
<keyword evidence="12" id="KW-0479">Metal-binding</keyword>
<keyword evidence="12" id="KW-0460">Magnesium</keyword>
<evidence type="ECO:0000313" key="20">
    <source>
        <dbReference type="EMBL" id="KMY88998.1"/>
    </source>
</evidence>
<feature type="region of interest" description="Disordered" evidence="15">
    <location>
        <begin position="1298"/>
        <end position="1391"/>
    </location>
</feature>
<evidence type="ECO:0000256" key="6">
    <source>
        <dbReference type="ARBA" id="ARBA00023170"/>
    </source>
</evidence>
<dbReference type="SMART" id="SM00409">
    <property type="entry name" value="IG"/>
    <property type="match status" value="7"/>
</dbReference>
<dbReference type="PROSITE" id="PS50011">
    <property type="entry name" value="PROTEIN_KINASE_DOM"/>
    <property type="match status" value="1"/>
</dbReference>
<dbReference type="SUPFAM" id="SSF48726">
    <property type="entry name" value="Immunoglobulin"/>
    <property type="match status" value="4"/>
</dbReference>
<dbReference type="InterPro" id="IPR013098">
    <property type="entry name" value="Ig_I-set"/>
</dbReference>
<feature type="compositionally biased region" description="Polar residues" evidence="15">
    <location>
        <begin position="1453"/>
        <end position="1466"/>
    </location>
</feature>
<dbReference type="Proteomes" id="UP000035880">
    <property type="component" value="Chromosome 2L"/>
</dbReference>
<evidence type="ECO:0000256" key="10">
    <source>
        <dbReference type="PIRSR" id="PIRSR000615-1"/>
    </source>
</evidence>
<dbReference type="Gene3D" id="1.10.510.10">
    <property type="entry name" value="Transferase(Phosphotransferase) domain 1"/>
    <property type="match status" value="1"/>
</dbReference>
<dbReference type="GO" id="GO:0005886">
    <property type="term" value="C:plasma membrane"/>
    <property type="evidence" value="ECO:0007669"/>
    <property type="project" value="TreeGrafter"/>
</dbReference>
<dbReference type="SMART" id="SM00408">
    <property type="entry name" value="IGc2"/>
    <property type="match status" value="4"/>
</dbReference>
<sequence>MAMLPRWILLPLLLILRISWSDAVPLQQFSPDPDDSIENCGGENGAPLMTPCKSAIILDAQTSTTLKCEGDEPMSWWTSQSQYVHVKSFNNTEDPARPFGTSVDLIEVTADYVAAYYCVKNSKFSQIAKEEQSDEVMIELVNQGYASSIYVYVNDPDTKLVDSHNVVTARQYTDVVIPCKPAMPDTEVLLETSNGEMHSSKSVGRYDPQRGFTIEIRSIVDGGDYYCRPNPPFPHNEEEMTSIEVRFIGNGHIDKDGKPLPKPVIRSSVEHHVFTDTNFTLDCEQSAYVESVYGMEWFTPSRDENRIFASQSRTDPKTRNSTHQTGRSTLTVLNAQPSDTGLYKCVTTDNSNQNVQRATYRIKVLKQNESYLNVGEPSGHYNVQEYANRTIQMTANFEGFPTPSFSWFKPDGTEVRQSENNFKILSTELSTMLQVLNAQLQDSGTYVLRGSNSFGIVQREYNVSVMDAPALKMSDAYVQVGSVARLECTVRSYPPAIVTFFFRPCSLEPRWPTCSVLNQNFSLPSEQEKYQFQTRPRPGKLSVERIYEVSFLPTEPGILTCIAQNIIDGKERRSLTKAHVLLGNISENMTIYDFDKDHKIAKEDNVNFTCEALAYHFDGNLKWFINGENLKESDLVRIETSHTKYSYKSTVHISTISDRDRGTYECRAYHNDNDAVYSSREIDLYVHDPSAPQWTNADQAGHSKIKRKLSQTLELECASTAVPVAIVRWFKDDKEVTESKLRHIIEKESKLLITHLYPGDEGVYKCVVENRLDRIERSFTVVISDLPGISMAWVWFGVILFLILIGLCLFLAVRYQKEHKRHLALKAAGLANFEEGAVGHINPDLTLDEQAELLPYNREFEFPRDNLKLGKQLGAGAFGVVLKGEAKGIRREEPTTTVAVKMVKATADNEVVRALVSELKIMVHLGQHLNVVNLLGAVTKNIAKRELMVIVEYCRFGNIQNFLLRNRKCFINQINPDTDHIDPSIMTQRMSDNYELNRNSDNDPRSGTRAGRTGSGSATYSYDRQMDTCATVMTTVPEDDQIMSNNSVQPAWRSNYKTDSTEAMTVTTVDLISWAFQVARGMDYLSSKKVLHGDLAARNILLCEDNVVKICDFGLARSMYRGDNYKKSESGKLPIKWLALESLSDHVFSTYSDVWSYGIVLWEMFSLAKVPYPGIDPNQELFNKLNDGYRMEKPKFANQELYEIMLECWRKNPESRPLFAELEKRFANMLGEDVASHYLDLNNPYMQSNIEYMKKQSTDYLALMGSPDEMAPAAPRYVNGHIVPDIRIEELPDDYMEMSRDSDPDASTAIFSPKRLEGETSDFPDFSSETTFNFPGARQSPTLSNNLNSGSSKPLRKKNGMPTVDVADQAPEEIPMLHRRSTGSDGSPEQGRRFNQAIMQQYATPTPSPRHHVETKLNGQSSENYVNMKPPRKNIPGKTTTGGGGAGAGASTEAFSNPSYQPLSTVNEKEQRRY</sequence>
<dbReference type="Pfam" id="PF07714">
    <property type="entry name" value="PK_Tyr_Ser-Thr"/>
    <property type="match status" value="1"/>
</dbReference>
<keyword evidence="3 16" id="KW-1133">Transmembrane helix</keyword>
<dbReference type="SUPFAM" id="SSF56112">
    <property type="entry name" value="Protein kinase-like (PK-like)"/>
    <property type="match status" value="1"/>
</dbReference>
<evidence type="ECO:0000256" key="4">
    <source>
        <dbReference type="ARBA" id="ARBA00023136"/>
    </source>
</evidence>
<dbReference type="Gene3D" id="2.60.40.10">
    <property type="entry name" value="Immunoglobulins"/>
    <property type="match status" value="6"/>
</dbReference>
<dbReference type="EMBL" id="CM002910">
    <property type="protein sequence ID" value="KMY88998.1"/>
    <property type="molecule type" value="Genomic_DNA"/>
</dbReference>
<comment type="catalytic activity">
    <reaction evidence="9">
        <text>L-tyrosyl-[protein] + ATP = O-phospho-L-tyrosyl-[protein] + ADP + H(+)</text>
        <dbReference type="Rhea" id="RHEA:10596"/>
        <dbReference type="Rhea" id="RHEA-COMP:10136"/>
        <dbReference type="Rhea" id="RHEA-COMP:20101"/>
        <dbReference type="ChEBI" id="CHEBI:15378"/>
        <dbReference type="ChEBI" id="CHEBI:30616"/>
        <dbReference type="ChEBI" id="CHEBI:46858"/>
        <dbReference type="ChEBI" id="CHEBI:61978"/>
        <dbReference type="ChEBI" id="CHEBI:456216"/>
        <dbReference type="EC" id="2.7.10.1"/>
    </reaction>
</comment>
<evidence type="ECO:0000256" key="9">
    <source>
        <dbReference type="ARBA" id="ARBA00051243"/>
    </source>
</evidence>
<dbReference type="InterPro" id="IPR001245">
    <property type="entry name" value="Ser-Thr/Tyr_kinase_cat_dom"/>
</dbReference>
<keyword evidence="5" id="KW-1015">Disulfide bond</keyword>
<feature type="domain" description="Ig-like" evidence="19">
    <location>
        <begin position="587"/>
        <end position="683"/>
    </location>
</feature>
<feature type="transmembrane region" description="Helical" evidence="16">
    <location>
        <begin position="792"/>
        <end position="813"/>
    </location>
</feature>
<dbReference type="GO" id="GO:0048513">
    <property type="term" value="P:animal organ development"/>
    <property type="evidence" value="ECO:0007669"/>
    <property type="project" value="UniProtKB-ARBA"/>
</dbReference>
<evidence type="ECO:0000259" key="19">
    <source>
        <dbReference type="PROSITE" id="PS50835"/>
    </source>
</evidence>
<evidence type="ECO:0000256" key="16">
    <source>
        <dbReference type="SAM" id="Phobius"/>
    </source>
</evidence>
<evidence type="ECO:0000256" key="3">
    <source>
        <dbReference type="ARBA" id="ARBA00022989"/>
    </source>
</evidence>
<feature type="domain" description="Ig-like" evidence="19">
    <location>
        <begin position="469"/>
        <end position="576"/>
    </location>
</feature>
<feature type="active site" description="Proton acceptor" evidence="10">
    <location>
        <position position="1094"/>
    </location>
</feature>
<keyword evidence="11 14" id="KW-0067">ATP-binding</keyword>
<feature type="binding site" evidence="12">
    <location>
        <position position="1112"/>
    </location>
    <ligand>
        <name>Mg(2+)</name>
        <dbReference type="ChEBI" id="CHEBI:18420"/>
    </ligand>
</feature>
<evidence type="ECO:0000256" key="5">
    <source>
        <dbReference type="ARBA" id="ARBA00023157"/>
    </source>
</evidence>
<feature type="compositionally biased region" description="Low complexity" evidence="15">
    <location>
        <begin position="1007"/>
        <end position="1019"/>
    </location>
</feature>
<feature type="compositionally biased region" description="Polar residues" evidence="15">
    <location>
        <begin position="1327"/>
        <end position="1352"/>
    </location>
</feature>
<dbReference type="GO" id="GO:0043235">
    <property type="term" value="C:receptor complex"/>
    <property type="evidence" value="ECO:0007669"/>
    <property type="project" value="TreeGrafter"/>
</dbReference>
<dbReference type="FunFam" id="2.60.40.10:FF:001576">
    <property type="entry name" value="Receptor protein-tyrosine kinase"/>
    <property type="match status" value="1"/>
</dbReference>
<dbReference type="Pfam" id="PF13927">
    <property type="entry name" value="Ig_3"/>
    <property type="match status" value="1"/>
</dbReference>
<dbReference type="InterPro" id="IPR008266">
    <property type="entry name" value="Tyr_kinase_AS"/>
</dbReference>
<evidence type="ECO:0000259" key="18">
    <source>
        <dbReference type="PROSITE" id="PS50011"/>
    </source>
</evidence>
<feature type="binding site" evidence="11 14">
    <location>
        <position position="901"/>
    </location>
    <ligand>
        <name>ATP</name>
        <dbReference type="ChEBI" id="CHEBI:30616"/>
    </ligand>
</feature>
<dbReference type="FunFam" id="2.60.40.10:FF:001602">
    <property type="entry name" value="Receptor protein-tyrosine kinase"/>
    <property type="match status" value="1"/>
</dbReference>
<dbReference type="Pfam" id="PF07686">
    <property type="entry name" value="V-set"/>
    <property type="match status" value="1"/>
</dbReference>
<dbReference type="PROSITE" id="PS00107">
    <property type="entry name" value="PROTEIN_KINASE_ATP"/>
    <property type="match status" value="1"/>
</dbReference>
<keyword evidence="17" id="KW-0732">Signal</keyword>
<dbReference type="InterPro" id="IPR013106">
    <property type="entry name" value="Ig_V-set"/>
</dbReference>
<keyword evidence="6" id="KW-0675">Receptor</keyword>
<keyword evidence="8" id="KW-0393">Immunoglobulin domain</keyword>
<dbReference type="CDD" id="cd00096">
    <property type="entry name" value="Ig"/>
    <property type="match status" value="2"/>
</dbReference>
<feature type="signal peptide" evidence="17">
    <location>
        <begin position="1"/>
        <end position="23"/>
    </location>
</feature>
<dbReference type="PANTHER" id="PTHR24416">
    <property type="entry name" value="TYROSINE-PROTEIN KINASE RECEPTOR"/>
    <property type="match status" value="1"/>
</dbReference>
<dbReference type="GO" id="GO:0004714">
    <property type="term" value="F:transmembrane receptor protein tyrosine kinase activity"/>
    <property type="evidence" value="ECO:0007669"/>
    <property type="project" value="UniProtKB-EC"/>
</dbReference>
<dbReference type="InterPro" id="IPR036179">
    <property type="entry name" value="Ig-like_dom_sf"/>
</dbReference>
<keyword evidence="20" id="KW-0808">Transferase</keyword>
<dbReference type="GO" id="GO:0009653">
    <property type="term" value="P:anatomical structure morphogenesis"/>
    <property type="evidence" value="ECO:0007669"/>
    <property type="project" value="UniProtKB-ARBA"/>
</dbReference>
<dbReference type="FunFam" id="1.10.510.10:FF:000373">
    <property type="entry name" value="Receptor protein-tyrosine kinase"/>
    <property type="match status" value="1"/>
</dbReference>
<dbReference type="GO" id="GO:0030154">
    <property type="term" value="P:cell differentiation"/>
    <property type="evidence" value="ECO:0007669"/>
    <property type="project" value="UniProtKB-ARBA"/>
</dbReference>
<dbReference type="GO" id="GO:0005524">
    <property type="term" value="F:ATP binding"/>
    <property type="evidence" value="ECO:0007669"/>
    <property type="project" value="UniProtKB-UniRule"/>
</dbReference>
<dbReference type="GO" id="GO:0007399">
    <property type="term" value="P:nervous system development"/>
    <property type="evidence" value="ECO:0007669"/>
    <property type="project" value="UniProtKB-ARBA"/>
</dbReference>
<evidence type="ECO:0000256" key="1">
    <source>
        <dbReference type="ARBA" id="ARBA00004167"/>
    </source>
</evidence>
<name>A0A0J9QYH2_DROSI</name>
<dbReference type="GO" id="GO:0007169">
    <property type="term" value="P:cell surface receptor protein tyrosine kinase signaling pathway"/>
    <property type="evidence" value="ECO:0007669"/>
    <property type="project" value="TreeGrafter"/>
</dbReference>
<dbReference type="Bgee" id="FBgn0193831">
    <property type="expression patterns" value="Expressed in embryo and 3 other cell types or tissues"/>
</dbReference>
<keyword evidence="7" id="KW-0325">Glycoprotein</keyword>
<evidence type="ECO:0000256" key="7">
    <source>
        <dbReference type="ARBA" id="ARBA00023180"/>
    </source>
</evidence>
<dbReference type="InterPro" id="IPR003599">
    <property type="entry name" value="Ig_sub"/>
</dbReference>
<feature type="binding site" evidence="11">
    <location>
        <begin position="874"/>
        <end position="881"/>
    </location>
    <ligand>
        <name>ATP</name>
        <dbReference type="ChEBI" id="CHEBI:30616"/>
    </ligand>
</feature>
<feature type="binding site" evidence="11">
    <location>
        <position position="1098"/>
    </location>
    <ligand>
        <name>ATP</name>
        <dbReference type="ChEBI" id="CHEBI:30616"/>
    </ligand>
</feature>
<organism evidence="20 21">
    <name type="scientific">Drosophila simulans</name>
    <name type="common">Fruit fly</name>
    <dbReference type="NCBI Taxonomy" id="7240"/>
    <lineage>
        <taxon>Eukaryota</taxon>
        <taxon>Metazoa</taxon>
        <taxon>Ecdysozoa</taxon>
        <taxon>Arthropoda</taxon>
        <taxon>Hexapoda</taxon>
        <taxon>Insecta</taxon>
        <taxon>Pterygota</taxon>
        <taxon>Neoptera</taxon>
        <taxon>Endopterygota</taxon>
        <taxon>Diptera</taxon>
        <taxon>Brachycera</taxon>
        <taxon>Muscomorpha</taxon>
        <taxon>Ephydroidea</taxon>
        <taxon>Drosophilidae</taxon>
        <taxon>Drosophila</taxon>
        <taxon>Sophophora</taxon>
    </lineage>
</organism>
<evidence type="ECO:0000256" key="13">
    <source>
        <dbReference type="PIRSR" id="PIRSR000615-4"/>
    </source>
</evidence>
<dbReference type="InterPro" id="IPR007110">
    <property type="entry name" value="Ig-like_dom"/>
</dbReference>
<evidence type="ECO:0000256" key="14">
    <source>
        <dbReference type="PROSITE-ProRule" id="PRU10141"/>
    </source>
</evidence>
<feature type="domain" description="Ig-like" evidence="19">
    <location>
        <begin position="261"/>
        <end position="356"/>
    </location>
</feature>
<feature type="chain" id="PRO_5005320924" evidence="17">
    <location>
        <begin position="24"/>
        <end position="1474"/>
    </location>
</feature>
<feature type="domain" description="Ig-like" evidence="19">
    <location>
        <begin position="692"/>
        <end position="782"/>
    </location>
</feature>
<feature type="site" description="Important for interaction with phosphotyrosine-binding proteins" evidence="13">
    <location>
        <position position="1238"/>
    </location>
</feature>
<dbReference type="InterPro" id="IPR017441">
    <property type="entry name" value="Protein_kinase_ATP_BS"/>
</dbReference>
<dbReference type="FunFam" id="2.60.40.10:FF:001247">
    <property type="entry name" value="Receptor protein-tyrosine kinase"/>
    <property type="match status" value="1"/>
</dbReference>
<feature type="domain" description="Protein kinase" evidence="18">
    <location>
        <begin position="867"/>
        <end position="1246"/>
    </location>
</feature>
<dbReference type="OrthoDB" id="6077854at2759"/>
<protein>
    <submittedName>
        <fullName evidence="20">Uncharacterized protein, isoform K</fullName>
        <ecNumber evidence="20">2.7.10.-</ecNumber>
    </submittedName>
</protein>
<evidence type="ECO:0000256" key="17">
    <source>
        <dbReference type="SAM" id="SignalP"/>
    </source>
</evidence>
<feature type="region of interest" description="Disordered" evidence="15">
    <location>
        <begin position="1404"/>
        <end position="1474"/>
    </location>
</feature>